<organism evidence="2 3">
    <name type="scientific">Belnapia rosea</name>
    <dbReference type="NCBI Taxonomy" id="938405"/>
    <lineage>
        <taxon>Bacteria</taxon>
        <taxon>Pseudomonadati</taxon>
        <taxon>Pseudomonadota</taxon>
        <taxon>Alphaproteobacteria</taxon>
        <taxon>Acetobacterales</taxon>
        <taxon>Roseomonadaceae</taxon>
        <taxon>Belnapia</taxon>
    </lineage>
</organism>
<gene>
    <name evidence="2" type="ORF">SAMN04487779_1010177</name>
</gene>
<protein>
    <submittedName>
        <fullName evidence="2">Uncharacterized protein</fullName>
    </submittedName>
</protein>
<dbReference type="AlphaFoldDB" id="A0A1G6WFS1"/>
<sequence length="240" mass="24374">MYATSNVTRTGAYSVTATSTTSPTATDAPTSESYQMDLTVETGSVSSESSGMVAEVSGEATAVGNDTYASADVTAQASSTDSSSEAYVSTSMVAAGETSDGVAYASTSAYSDIYGDADYALSFDFKESSTTQTADGATASSVSVVEDYALDIKQIDSSPDQGWDSAEISPSGAADSVSQPELDLDCGCGDIDLDLDGNIALANIDAVAFGDDSLVEVDASVFVIEDEFSSVTVTSLIGVD</sequence>
<dbReference type="EMBL" id="FMZX01000010">
    <property type="protein sequence ID" value="SDD64614.1"/>
    <property type="molecule type" value="Genomic_DNA"/>
</dbReference>
<reference evidence="2 3" key="1">
    <citation type="submission" date="2016-10" db="EMBL/GenBank/DDBJ databases">
        <authorList>
            <person name="de Groot N.N."/>
        </authorList>
    </citation>
    <scope>NUCLEOTIDE SEQUENCE [LARGE SCALE GENOMIC DNA]</scope>
    <source>
        <strain evidence="2 3">CPCC 100156</strain>
    </source>
</reference>
<feature type="region of interest" description="Disordered" evidence="1">
    <location>
        <begin position="156"/>
        <end position="179"/>
    </location>
</feature>
<name>A0A1G6WFS1_9PROT</name>
<evidence type="ECO:0000313" key="3">
    <source>
        <dbReference type="Proteomes" id="UP000198925"/>
    </source>
</evidence>
<evidence type="ECO:0000256" key="1">
    <source>
        <dbReference type="SAM" id="MobiDB-lite"/>
    </source>
</evidence>
<keyword evidence="3" id="KW-1185">Reference proteome</keyword>
<proteinExistence type="predicted"/>
<accession>A0A1G6WFS1</accession>
<dbReference type="Proteomes" id="UP000198925">
    <property type="component" value="Unassembled WGS sequence"/>
</dbReference>
<evidence type="ECO:0000313" key="2">
    <source>
        <dbReference type="EMBL" id="SDD64614.1"/>
    </source>
</evidence>